<dbReference type="InterPro" id="IPR005174">
    <property type="entry name" value="KIB1-4_b-propeller"/>
</dbReference>
<name>A0ABD1BBK0_CARAN</name>
<comment type="caution">
    <text evidence="3">The sequence shown here is derived from an EMBL/GenBank/DDBJ whole genome shotgun (WGS) entry which is preliminary data.</text>
</comment>
<dbReference type="InterPro" id="IPR050942">
    <property type="entry name" value="F-box_BR-signaling"/>
</dbReference>
<dbReference type="Proteomes" id="UP001558713">
    <property type="component" value="Unassembled WGS sequence"/>
</dbReference>
<keyword evidence="4" id="KW-1185">Reference proteome</keyword>
<evidence type="ECO:0000313" key="3">
    <source>
        <dbReference type="EMBL" id="KAL1211515.1"/>
    </source>
</evidence>
<feature type="domain" description="KIB1-4 beta-propeller" evidence="2">
    <location>
        <begin position="71"/>
        <end position="356"/>
    </location>
</feature>
<dbReference type="PANTHER" id="PTHR44259">
    <property type="entry name" value="OS07G0183000 PROTEIN-RELATED"/>
    <property type="match status" value="1"/>
</dbReference>
<dbReference type="SUPFAM" id="SSF50965">
    <property type="entry name" value="Galactose oxidase, central domain"/>
    <property type="match status" value="1"/>
</dbReference>
<dbReference type="AlphaFoldDB" id="A0ABD1BBK0"/>
<sequence>MSDSEEKTCKDDSEQPTLVMDVVRSILERLSVADFHRARCISSEWYYASKSCIRVTNPWIILKDYDSCLLFDPHENTSYTVRNVAWRSRCLASCGNWFLMVDDRADFYISNVFTRESIPLPPLESIDESPVEFMRINDLNCLVTLNYENKASRESSYIASHLKKGGKKCSYMVSKLRIGKGALYVDEKSRDYVAVWNYDGIFAYHHKKGDDDNNSWKVIQSLKNQGCVDMVFKDGKLYVLCNTGDITVFDFSGGDSPMECASFKTPPSRHYRDHYLVVTLSGEVLIILPRYIDLFDVYKVDHKSLEWSIINSIGDEALLLDQGTTIAAKDGVMKDCIYYTKELDRFKYNDDTRVYNIKTKKVVQVSLPLIDYKYPRPFYFARWF</sequence>
<evidence type="ECO:0000259" key="1">
    <source>
        <dbReference type="Pfam" id="PF00646"/>
    </source>
</evidence>
<accession>A0ABD1BBK0</accession>
<evidence type="ECO:0000313" key="4">
    <source>
        <dbReference type="Proteomes" id="UP001558713"/>
    </source>
</evidence>
<feature type="domain" description="F-box" evidence="1">
    <location>
        <begin position="21"/>
        <end position="53"/>
    </location>
</feature>
<dbReference type="Pfam" id="PF03478">
    <property type="entry name" value="Beta-prop_KIB1-4"/>
    <property type="match status" value="1"/>
</dbReference>
<protein>
    <submittedName>
        <fullName evidence="3">F-box protein KIB4</fullName>
    </submittedName>
</protein>
<dbReference type="InterPro" id="IPR001810">
    <property type="entry name" value="F-box_dom"/>
</dbReference>
<proteinExistence type="predicted"/>
<dbReference type="Pfam" id="PF00646">
    <property type="entry name" value="F-box"/>
    <property type="match status" value="1"/>
</dbReference>
<dbReference type="InterPro" id="IPR011043">
    <property type="entry name" value="Gal_Oxase/kelch_b-propeller"/>
</dbReference>
<dbReference type="EMBL" id="JBANAX010000379">
    <property type="protein sequence ID" value="KAL1211515.1"/>
    <property type="molecule type" value="Genomic_DNA"/>
</dbReference>
<evidence type="ECO:0000259" key="2">
    <source>
        <dbReference type="Pfam" id="PF03478"/>
    </source>
</evidence>
<reference evidence="3 4" key="1">
    <citation type="submission" date="2024-04" db="EMBL/GenBank/DDBJ databases">
        <title>Genome assembly C_amara_ONT_v2.</title>
        <authorList>
            <person name="Yant L."/>
            <person name="Moore C."/>
            <person name="Slenker M."/>
        </authorList>
    </citation>
    <scope>NUCLEOTIDE SEQUENCE [LARGE SCALE GENOMIC DNA]</scope>
    <source>
        <tissue evidence="3">Leaf</tissue>
    </source>
</reference>
<dbReference type="PANTHER" id="PTHR44259:SF15">
    <property type="entry name" value="F-BOX PROTEIN KIB2-RELATED"/>
    <property type="match status" value="1"/>
</dbReference>
<organism evidence="3 4">
    <name type="scientific">Cardamine amara subsp. amara</name>
    <dbReference type="NCBI Taxonomy" id="228776"/>
    <lineage>
        <taxon>Eukaryota</taxon>
        <taxon>Viridiplantae</taxon>
        <taxon>Streptophyta</taxon>
        <taxon>Embryophyta</taxon>
        <taxon>Tracheophyta</taxon>
        <taxon>Spermatophyta</taxon>
        <taxon>Magnoliopsida</taxon>
        <taxon>eudicotyledons</taxon>
        <taxon>Gunneridae</taxon>
        <taxon>Pentapetalae</taxon>
        <taxon>rosids</taxon>
        <taxon>malvids</taxon>
        <taxon>Brassicales</taxon>
        <taxon>Brassicaceae</taxon>
        <taxon>Cardamineae</taxon>
        <taxon>Cardamine</taxon>
    </lineage>
</organism>
<gene>
    <name evidence="3" type="ORF">V5N11_023525</name>
</gene>